<evidence type="ECO:0000256" key="10">
    <source>
        <dbReference type="SAM" id="SignalP"/>
    </source>
</evidence>
<name>A0A4U1CE53_9SPHI</name>
<evidence type="ECO:0000259" key="12">
    <source>
        <dbReference type="Pfam" id="PF07715"/>
    </source>
</evidence>
<gene>
    <name evidence="13" type="ORF">FA048_18905</name>
</gene>
<keyword evidence="2 8" id="KW-0813">Transport</keyword>
<feature type="domain" description="TonB-dependent receptor plug" evidence="12">
    <location>
        <begin position="116"/>
        <end position="221"/>
    </location>
</feature>
<evidence type="ECO:0000256" key="9">
    <source>
        <dbReference type="RuleBase" id="RU003357"/>
    </source>
</evidence>
<evidence type="ECO:0000256" key="1">
    <source>
        <dbReference type="ARBA" id="ARBA00004571"/>
    </source>
</evidence>
<dbReference type="Pfam" id="PF13715">
    <property type="entry name" value="CarbopepD_reg_2"/>
    <property type="match status" value="1"/>
</dbReference>
<dbReference type="AlphaFoldDB" id="A0A4U1CE53"/>
<dbReference type="OrthoDB" id="9768177at2"/>
<dbReference type="Pfam" id="PF00593">
    <property type="entry name" value="TonB_dep_Rec_b-barrel"/>
    <property type="match status" value="1"/>
</dbReference>
<feature type="signal peptide" evidence="10">
    <location>
        <begin position="1"/>
        <end position="24"/>
    </location>
</feature>
<dbReference type="Proteomes" id="UP000309488">
    <property type="component" value="Unassembled WGS sequence"/>
</dbReference>
<dbReference type="Gene3D" id="2.60.40.1120">
    <property type="entry name" value="Carboxypeptidase-like, regulatory domain"/>
    <property type="match status" value="1"/>
</dbReference>
<dbReference type="InterPro" id="IPR039426">
    <property type="entry name" value="TonB-dep_rcpt-like"/>
</dbReference>
<dbReference type="NCBIfam" id="TIGR04057">
    <property type="entry name" value="SusC_RagA_signa"/>
    <property type="match status" value="1"/>
</dbReference>
<dbReference type="Gene3D" id="2.40.170.20">
    <property type="entry name" value="TonB-dependent receptor, beta-barrel domain"/>
    <property type="match status" value="1"/>
</dbReference>
<evidence type="ECO:0000259" key="11">
    <source>
        <dbReference type="Pfam" id="PF00593"/>
    </source>
</evidence>
<comment type="subcellular location">
    <subcellularLocation>
        <location evidence="1 8">Cell outer membrane</location>
        <topology evidence="1 8">Multi-pass membrane protein</topology>
    </subcellularLocation>
</comment>
<dbReference type="NCBIfam" id="TIGR04056">
    <property type="entry name" value="OMP_RagA_SusC"/>
    <property type="match status" value="1"/>
</dbReference>
<organism evidence="13 14">
    <name type="scientific">Pedobacter polaris</name>
    <dbReference type="NCBI Taxonomy" id="2571273"/>
    <lineage>
        <taxon>Bacteria</taxon>
        <taxon>Pseudomonadati</taxon>
        <taxon>Bacteroidota</taxon>
        <taxon>Sphingobacteriia</taxon>
        <taxon>Sphingobacteriales</taxon>
        <taxon>Sphingobacteriaceae</taxon>
        <taxon>Pedobacter</taxon>
    </lineage>
</organism>
<sequence>MKKIFTKFSVLTTLCLLLLNVAYAQNVTVKGVVKDDQGITIPFASVIIKGTKNGVQTDATGNYSISAPANSTLVFSYIGFTTQEIAINNETTINVTLRLAQNDLDQVVVVGYGTQKKRDVTGSIASVKGADIEKYAVTNPIAALQGKVPGLTITNSGSPGASPVVRIRGINSTNSASPLYVVDGQMVDNIDFLNPADIETIDLLRDASSVAIYGLRGANGVIAITTKVSARGKTTVNFQSTLGIQRIIDRIDVTDAEGFKKLYSAQLANLNAAPQDYTNYTANTDWQDLILRDATINTNSVSISNSGEKSTTLINIGYNDQDGVVKYNNYKKFIARLNEEIRITDKIKVGGNITGFHWRNNPSQAGLNNAIWAAPIVAVQSPDGLYNTMPLFQRAQVGNPIYALERNRNTSVNRGYRINGSLFAEIKFLKDFTLRSTVYTDLGFNNSRDYSPLPFTVVNLGEGLAQTERFYDQSVRTTVGQAASEFRKYQQDHTITFDKEFKGGHKVTAVGGFSSYFASSTSLSGSRRDTTLNVPNDPDLWYLGIINANNPTFNNGGGSEESNAGFFLRGSYSFQNKYLINATARRDGSSKFPQMNRWRTFGSVGLGWVASEESFFKDNIKGIDFLKLRGSWGRIGNSNGVPNNYFQIGLSNSSTAIFGDNIYTAVQNAYRVDPNLGYETVQGVDLGLEVKALNNRLSAEIGVYNKTTSDIVTSYTLLGTLGSETFFTNLGKITNKGIEVMLGWNDKIGDDFSYNFTTNFGYNKNFVNSLGNTSEFKILGNGGINVTETGRSIGYFYGYKQTGIYQNPADIATNGSFADSQPGDIKYADLNGDGAITPADRTYLGTPFPPYSYGLSLSMNYKGFDATIDGQGVAGNKIYTQRRTAAFAVLNYESNRLNAWTGQGSTNVEPILNNARSNNFLFSSYYLEDGDYFRLRNVQVGYTFAANALTKIGVNKLRLFLSGQNIKTWSKVSGYTPEAQIGNILAGGADNGVYPVPAIYSFGLNVTF</sequence>
<accession>A0A4U1CE53</accession>
<dbReference type="InterPro" id="IPR023997">
    <property type="entry name" value="TonB-dep_OMP_SusC/RagA_CS"/>
</dbReference>
<feature type="chain" id="PRO_5020629288" evidence="10">
    <location>
        <begin position="25"/>
        <end position="1008"/>
    </location>
</feature>
<dbReference type="InterPro" id="IPR012910">
    <property type="entry name" value="Plug_dom"/>
</dbReference>
<keyword evidence="4 8" id="KW-0812">Transmembrane</keyword>
<keyword evidence="14" id="KW-1185">Reference proteome</keyword>
<feature type="domain" description="TonB-dependent receptor-like beta-barrel" evidence="11">
    <location>
        <begin position="358"/>
        <end position="771"/>
    </location>
</feature>
<dbReference type="InterPro" id="IPR008969">
    <property type="entry name" value="CarboxyPept-like_regulatory"/>
</dbReference>
<dbReference type="SUPFAM" id="SSF56935">
    <property type="entry name" value="Porins"/>
    <property type="match status" value="1"/>
</dbReference>
<dbReference type="Pfam" id="PF07715">
    <property type="entry name" value="Plug"/>
    <property type="match status" value="1"/>
</dbReference>
<evidence type="ECO:0000256" key="6">
    <source>
        <dbReference type="ARBA" id="ARBA00023136"/>
    </source>
</evidence>
<reference evidence="13 14" key="1">
    <citation type="submission" date="2019-04" db="EMBL/GenBank/DDBJ databases">
        <title>Pedobacter sp. RP-3-22 sp. nov., isolated from Arctic soil.</title>
        <authorList>
            <person name="Dahal R.H."/>
            <person name="Kim D.-U."/>
        </authorList>
    </citation>
    <scope>NUCLEOTIDE SEQUENCE [LARGE SCALE GENOMIC DNA]</scope>
    <source>
        <strain evidence="13 14">RP-3-22</strain>
    </source>
</reference>
<keyword evidence="3 8" id="KW-1134">Transmembrane beta strand</keyword>
<dbReference type="InterPro" id="IPR000531">
    <property type="entry name" value="Beta-barrel_TonB"/>
</dbReference>
<evidence type="ECO:0000256" key="4">
    <source>
        <dbReference type="ARBA" id="ARBA00022692"/>
    </source>
</evidence>
<protein>
    <submittedName>
        <fullName evidence="13">TonB-dependent receptor</fullName>
    </submittedName>
</protein>
<proteinExistence type="inferred from homology"/>
<evidence type="ECO:0000256" key="8">
    <source>
        <dbReference type="PROSITE-ProRule" id="PRU01360"/>
    </source>
</evidence>
<dbReference type="Gene3D" id="2.170.130.10">
    <property type="entry name" value="TonB-dependent receptor, plug domain"/>
    <property type="match status" value="1"/>
</dbReference>
<dbReference type="EMBL" id="SWBR01000006">
    <property type="protein sequence ID" value="TKC04753.1"/>
    <property type="molecule type" value="Genomic_DNA"/>
</dbReference>
<keyword evidence="5 9" id="KW-0798">TonB box</keyword>
<keyword evidence="10" id="KW-0732">Signal</keyword>
<evidence type="ECO:0000313" key="14">
    <source>
        <dbReference type="Proteomes" id="UP000309488"/>
    </source>
</evidence>
<evidence type="ECO:0000256" key="5">
    <source>
        <dbReference type="ARBA" id="ARBA00023077"/>
    </source>
</evidence>
<dbReference type="InterPro" id="IPR023996">
    <property type="entry name" value="TonB-dep_OMP_SusC/RagA"/>
</dbReference>
<dbReference type="SUPFAM" id="SSF49464">
    <property type="entry name" value="Carboxypeptidase regulatory domain-like"/>
    <property type="match status" value="1"/>
</dbReference>
<dbReference type="InterPro" id="IPR036942">
    <property type="entry name" value="Beta-barrel_TonB_sf"/>
</dbReference>
<comment type="similarity">
    <text evidence="8 9">Belongs to the TonB-dependent receptor family.</text>
</comment>
<keyword evidence="7 8" id="KW-0998">Cell outer membrane</keyword>
<keyword evidence="13" id="KW-0675">Receptor</keyword>
<evidence type="ECO:0000256" key="2">
    <source>
        <dbReference type="ARBA" id="ARBA00022448"/>
    </source>
</evidence>
<dbReference type="PROSITE" id="PS52016">
    <property type="entry name" value="TONB_DEPENDENT_REC_3"/>
    <property type="match status" value="1"/>
</dbReference>
<comment type="caution">
    <text evidence="13">The sequence shown here is derived from an EMBL/GenBank/DDBJ whole genome shotgun (WGS) entry which is preliminary data.</text>
</comment>
<evidence type="ECO:0000256" key="7">
    <source>
        <dbReference type="ARBA" id="ARBA00023237"/>
    </source>
</evidence>
<dbReference type="InterPro" id="IPR037066">
    <property type="entry name" value="Plug_dom_sf"/>
</dbReference>
<dbReference type="RefSeq" id="WP_136844087.1">
    <property type="nucleotide sequence ID" value="NZ_SWBR01000006.1"/>
</dbReference>
<dbReference type="GO" id="GO:0009279">
    <property type="term" value="C:cell outer membrane"/>
    <property type="evidence" value="ECO:0007669"/>
    <property type="project" value="UniProtKB-SubCell"/>
</dbReference>
<keyword evidence="6 8" id="KW-0472">Membrane</keyword>
<evidence type="ECO:0000313" key="13">
    <source>
        <dbReference type="EMBL" id="TKC04753.1"/>
    </source>
</evidence>
<evidence type="ECO:0000256" key="3">
    <source>
        <dbReference type="ARBA" id="ARBA00022452"/>
    </source>
</evidence>